<evidence type="ECO:0000313" key="3">
    <source>
        <dbReference type="EMBL" id="MPR32048.1"/>
    </source>
</evidence>
<dbReference type="Pfam" id="PF06580">
    <property type="entry name" value="His_kinase"/>
    <property type="match status" value="1"/>
</dbReference>
<dbReference type="EMBL" id="WHLY01000002">
    <property type="protein sequence ID" value="MPR32048.1"/>
    <property type="molecule type" value="Genomic_DNA"/>
</dbReference>
<dbReference type="GO" id="GO:0000155">
    <property type="term" value="F:phosphorelay sensor kinase activity"/>
    <property type="evidence" value="ECO:0007669"/>
    <property type="project" value="InterPro"/>
</dbReference>
<reference evidence="3 4" key="1">
    <citation type="submission" date="2019-10" db="EMBL/GenBank/DDBJ databases">
        <title>Draft Genome Sequence of Cytophagaceae sp. SJW1-29.</title>
        <authorList>
            <person name="Choi A."/>
        </authorList>
    </citation>
    <scope>NUCLEOTIDE SEQUENCE [LARGE SCALE GENOMIC DNA]</scope>
    <source>
        <strain evidence="3 4">SJW1-29</strain>
    </source>
</reference>
<feature type="domain" description="Signal transduction histidine kinase internal region" evidence="2">
    <location>
        <begin position="285"/>
        <end position="362"/>
    </location>
</feature>
<dbReference type="PANTHER" id="PTHR34220:SF7">
    <property type="entry name" value="SENSOR HISTIDINE KINASE YPDA"/>
    <property type="match status" value="1"/>
</dbReference>
<comment type="caution">
    <text evidence="3">The sequence shown here is derived from an EMBL/GenBank/DDBJ whole genome shotgun (WGS) entry which is preliminary data.</text>
</comment>
<keyword evidence="1" id="KW-0472">Membrane</keyword>
<feature type="transmembrane region" description="Helical" evidence="1">
    <location>
        <begin position="140"/>
        <end position="157"/>
    </location>
</feature>
<name>A0A7C9FY52_9BACT</name>
<feature type="transmembrane region" description="Helical" evidence="1">
    <location>
        <begin position="163"/>
        <end position="183"/>
    </location>
</feature>
<organism evidence="3 4">
    <name type="scientific">Salmonirosea aquatica</name>
    <dbReference type="NCBI Taxonomy" id="2654236"/>
    <lineage>
        <taxon>Bacteria</taxon>
        <taxon>Pseudomonadati</taxon>
        <taxon>Bacteroidota</taxon>
        <taxon>Cytophagia</taxon>
        <taxon>Cytophagales</taxon>
        <taxon>Spirosomataceae</taxon>
        <taxon>Salmonirosea</taxon>
    </lineage>
</organism>
<dbReference type="PANTHER" id="PTHR34220">
    <property type="entry name" value="SENSOR HISTIDINE KINASE YPDA"/>
    <property type="match status" value="1"/>
</dbReference>
<evidence type="ECO:0000256" key="1">
    <source>
        <dbReference type="SAM" id="Phobius"/>
    </source>
</evidence>
<dbReference type="InterPro" id="IPR010559">
    <property type="entry name" value="Sig_transdc_His_kin_internal"/>
</dbReference>
<evidence type="ECO:0000259" key="2">
    <source>
        <dbReference type="Pfam" id="PF06580"/>
    </source>
</evidence>
<keyword evidence="4" id="KW-1185">Reference proteome</keyword>
<accession>A0A7C9FY52</accession>
<dbReference type="Proteomes" id="UP000479293">
    <property type="component" value="Unassembled WGS sequence"/>
</dbReference>
<feature type="transmembrane region" description="Helical" evidence="1">
    <location>
        <begin position="204"/>
        <end position="226"/>
    </location>
</feature>
<dbReference type="GO" id="GO:0016020">
    <property type="term" value="C:membrane"/>
    <property type="evidence" value="ECO:0007669"/>
    <property type="project" value="InterPro"/>
</dbReference>
<keyword evidence="1" id="KW-0812">Transmembrane</keyword>
<gene>
    <name evidence="3" type="ORF">GBK04_01490</name>
</gene>
<dbReference type="InterPro" id="IPR050640">
    <property type="entry name" value="Bact_2-comp_sensor_kinase"/>
</dbReference>
<evidence type="ECO:0000313" key="4">
    <source>
        <dbReference type="Proteomes" id="UP000479293"/>
    </source>
</evidence>
<feature type="transmembrane region" description="Helical" evidence="1">
    <location>
        <begin position="246"/>
        <end position="265"/>
    </location>
</feature>
<sequence>MGYLDFKEPRELWGRVKTTRGVFYRGKLIYDLDEQWDFETLEGKADGVHYSIVLRDIRLIEPQNNNHTSIVLKNGRRLNLNGHHDVTDKNWGYWSGKEAAARSTSPGNPSNRFPCLRGGCPGRKSTLVLTHLPVKKLRSILIFLAILVFSGLAYLIGTSDEPAFYLAALSWLLGVTLLLWLGNRYISIWLNAYYPWSDYDLRRFFAQIFLSTVYSLACVNLTYYLIKTQFLGFPPDQDQMVVLNLYGLLLIIPVISIHFGVFFMMRWKKNFTYSQELQSQHLKSQFDSLKNHLDPHFLFNNLNILSSLIDKDPATAQEFLEHFSDVYRYVLRTKNEELVSLETELEFIDSYLFMLKIRFVQQLQIRIQVSSAFRKHCIPPLSVQTLIENAMKHNKATDTEPLLIEIFTDARGYLVVQNNFHPKKTEGYSAQTGLNNLAKRYEYVADEVPEIIKSTTHFVVKLPLLLFEENNARTDY</sequence>
<proteinExistence type="predicted"/>
<keyword evidence="1" id="KW-1133">Transmembrane helix</keyword>
<protein>
    <recommendedName>
        <fullName evidence="2">Signal transduction histidine kinase internal region domain-containing protein</fullName>
    </recommendedName>
</protein>
<dbReference type="AlphaFoldDB" id="A0A7C9FY52"/>